<dbReference type="Pfam" id="PF07857">
    <property type="entry name" value="TMEM144"/>
    <property type="match status" value="2"/>
</dbReference>
<organism evidence="9 10">
    <name type="scientific">Nitzschia inconspicua</name>
    <dbReference type="NCBI Taxonomy" id="303405"/>
    <lineage>
        <taxon>Eukaryota</taxon>
        <taxon>Sar</taxon>
        <taxon>Stramenopiles</taxon>
        <taxon>Ochrophyta</taxon>
        <taxon>Bacillariophyta</taxon>
        <taxon>Bacillariophyceae</taxon>
        <taxon>Bacillariophycidae</taxon>
        <taxon>Bacillariales</taxon>
        <taxon>Bacillariaceae</taxon>
        <taxon>Nitzschia</taxon>
    </lineage>
</organism>
<proteinExistence type="inferred from homology"/>
<feature type="transmembrane region" description="Helical" evidence="7">
    <location>
        <begin position="65"/>
        <end position="82"/>
    </location>
</feature>
<dbReference type="GO" id="GO:0015144">
    <property type="term" value="F:carbohydrate transmembrane transporter activity"/>
    <property type="evidence" value="ECO:0007669"/>
    <property type="project" value="InterPro"/>
</dbReference>
<keyword evidence="10" id="KW-1185">Reference proteome</keyword>
<dbReference type="PANTHER" id="PTHR16119:SF17">
    <property type="entry name" value="TRANSMEMBRANE PROTEIN 144"/>
    <property type="match status" value="1"/>
</dbReference>
<dbReference type="EMBL" id="JAGRRH010000031">
    <property type="protein sequence ID" value="KAG7339660.1"/>
    <property type="molecule type" value="Genomic_DNA"/>
</dbReference>
<feature type="transmembrane region" description="Helical" evidence="7">
    <location>
        <begin position="88"/>
        <end position="109"/>
    </location>
</feature>
<comment type="similarity">
    <text evidence="2">Belongs to the TMEM144 family.</text>
</comment>
<evidence type="ECO:0000256" key="6">
    <source>
        <dbReference type="SAM" id="MobiDB-lite"/>
    </source>
</evidence>
<comment type="subcellular location">
    <subcellularLocation>
        <location evidence="1">Membrane</location>
        <topology evidence="1">Multi-pass membrane protein</topology>
    </subcellularLocation>
</comment>
<evidence type="ECO:0000256" key="3">
    <source>
        <dbReference type="ARBA" id="ARBA00022692"/>
    </source>
</evidence>
<gene>
    <name evidence="8" type="ORF">IV203_024699</name>
    <name evidence="9" type="ORF">IV203_025296</name>
</gene>
<evidence type="ECO:0000313" key="8">
    <source>
        <dbReference type="EMBL" id="KAG7339660.1"/>
    </source>
</evidence>
<feature type="transmembrane region" description="Helical" evidence="7">
    <location>
        <begin position="27"/>
        <end position="45"/>
    </location>
</feature>
<evidence type="ECO:0000256" key="1">
    <source>
        <dbReference type="ARBA" id="ARBA00004141"/>
    </source>
</evidence>
<feature type="transmembrane region" description="Helical" evidence="7">
    <location>
        <begin position="354"/>
        <end position="379"/>
    </location>
</feature>
<evidence type="ECO:0000256" key="5">
    <source>
        <dbReference type="ARBA" id="ARBA00023136"/>
    </source>
</evidence>
<evidence type="ECO:0000313" key="10">
    <source>
        <dbReference type="Proteomes" id="UP000693970"/>
    </source>
</evidence>
<evidence type="ECO:0000313" key="9">
    <source>
        <dbReference type="EMBL" id="KAG7362412.1"/>
    </source>
</evidence>
<dbReference type="PANTHER" id="PTHR16119">
    <property type="entry name" value="TRANSMEMBRANE PROTEIN 144"/>
    <property type="match status" value="1"/>
</dbReference>
<dbReference type="InterPro" id="IPR010651">
    <property type="entry name" value="Sugar_transport"/>
</dbReference>
<dbReference type="AlphaFoldDB" id="A0A9K3PWI8"/>
<sequence>MDSDNNNNSSNNNNESDGSLSPSSYELYGWLAAMGGMLAFGSFGVPVKSKVVQNLDIDPLVMQSYKTAMCFLTSCVFVMIRGEPIHFTPWGIVSGLFWVPGGVATIYAIQKAGLAIAIGVGSSCIVLVSFTWGIFGFHEHVHDRIEACAAVACMLLGLCGMAYFSSPPSALQVTAATSLSSTTTSTSTASAIIPINDDNNTSNGGGAYCQPLRPEDPDFLRPDEDEENHDLERPLSQNTMEPILPSTPFETDYVAMDETDTIDGNDTNGDWQDDDEDQNLLLRSAQSMGTNESTLRHGDAAATTTTTVLCCCGRMRVSERTLGILAAMIFTGMWGGSILVPMHYAPSVNNGLGYLFSFAVGASLVNLSLWMVRYSYCCCWYSSLRKAYSALPSFHFRTMWLYGGICGLLWSIGNFCSILAVQYLGQGVGYSATQASMLVSGLWGINYFHEIKGTETILKWYGSAMVTVVGILLLSYEHHQK</sequence>
<dbReference type="Proteomes" id="UP000693970">
    <property type="component" value="Unassembled WGS sequence"/>
</dbReference>
<accession>A0A9K3PWI8</accession>
<keyword evidence="4 7" id="KW-1133">Transmembrane helix</keyword>
<reference evidence="9" key="2">
    <citation type="submission" date="2021-04" db="EMBL/GenBank/DDBJ databases">
        <authorList>
            <person name="Podell S."/>
        </authorList>
    </citation>
    <scope>NUCLEOTIDE SEQUENCE</scope>
    <source>
        <strain evidence="9">Hildebrandi</strain>
    </source>
</reference>
<keyword evidence="5 7" id="KW-0472">Membrane</keyword>
<reference evidence="9" key="1">
    <citation type="journal article" date="2021" name="Sci. Rep.">
        <title>Diploid genomic architecture of Nitzschia inconspicua, an elite biomass production diatom.</title>
        <authorList>
            <person name="Oliver A."/>
            <person name="Podell S."/>
            <person name="Pinowska A."/>
            <person name="Traller J.C."/>
            <person name="Smith S.R."/>
            <person name="McClure R."/>
            <person name="Beliaev A."/>
            <person name="Bohutskyi P."/>
            <person name="Hill E.A."/>
            <person name="Rabines A."/>
            <person name="Zheng H."/>
            <person name="Allen L.Z."/>
            <person name="Kuo A."/>
            <person name="Grigoriev I.V."/>
            <person name="Allen A.E."/>
            <person name="Hazlebeck D."/>
            <person name="Allen E.E."/>
        </authorList>
    </citation>
    <scope>NUCLEOTIDE SEQUENCE</scope>
    <source>
        <strain evidence="9">Hildebrandi</strain>
    </source>
</reference>
<feature type="transmembrane region" description="Helical" evidence="7">
    <location>
        <begin position="322"/>
        <end position="342"/>
    </location>
</feature>
<dbReference type="EMBL" id="JAGRRH010000011">
    <property type="protein sequence ID" value="KAG7362412.1"/>
    <property type="molecule type" value="Genomic_DNA"/>
</dbReference>
<feature type="transmembrane region" description="Helical" evidence="7">
    <location>
        <begin position="116"/>
        <end position="138"/>
    </location>
</feature>
<evidence type="ECO:0000256" key="2">
    <source>
        <dbReference type="ARBA" id="ARBA00005731"/>
    </source>
</evidence>
<protein>
    <submittedName>
        <fullName evidence="9">Drug/metabolite transporter superfamily protein</fullName>
    </submittedName>
</protein>
<evidence type="ECO:0000256" key="4">
    <source>
        <dbReference type="ARBA" id="ARBA00022989"/>
    </source>
</evidence>
<comment type="caution">
    <text evidence="9">The sequence shown here is derived from an EMBL/GenBank/DDBJ whole genome shotgun (WGS) entry which is preliminary data.</text>
</comment>
<dbReference type="InterPro" id="IPR012435">
    <property type="entry name" value="TMEM144"/>
</dbReference>
<dbReference type="OrthoDB" id="426527at2759"/>
<feature type="transmembrane region" description="Helical" evidence="7">
    <location>
        <begin position="400"/>
        <end position="421"/>
    </location>
</feature>
<keyword evidence="3 7" id="KW-0812">Transmembrane</keyword>
<feature type="transmembrane region" description="Helical" evidence="7">
    <location>
        <begin position="457"/>
        <end position="476"/>
    </location>
</feature>
<evidence type="ECO:0000256" key="7">
    <source>
        <dbReference type="SAM" id="Phobius"/>
    </source>
</evidence>
<name>A0A9K3PWI8_9STRA</name>
<dbReference type="GO" id="GO:0016020">
    <property type="term" value="C:membrane"/>
    <property type="evidence" value="ECO:0007669"/>
    <property type="project" value="UniProtKB-SubCell"/>
</dbReference>
<feature type="transmembrane region" description="Helical" evidence="7">
    <location>
        <begin position="144"/>
        <end position="164"/>
    </location>
</feature>
<feature type="region of interest" description="Disordered" evidence="6">
    <location>
        <begin position="1"/>
        <end position="20"/>
    </location>
</feature>